<dbReference type="SMART" id="SM00317">
    <property type="entry name" value="SET"/>
    <property type="match status" value="1"/>
</dbReference>
<dbReference type="Proteomes" id="UP000623467">
    <property type="component" value="Unassembled WGS sequence"/>
</dbReference>
<dbReference type="CDD" id="cd20071">
    <property type="entry name" value="SET_SMYD"/>
    <property type="match status" value="1"/>
</dbReference>
<dbReference type="InterPro" id="IPR046341">
    <property type="entry name" value="SET_dom_sf"/>
</dbReference>
<dbReference type="SUPFAM" id="SSF82199">
    <property type="entry name" value="SET domain"/>
    <property type="match status" value="1"/>
</dbReference>
<comment type="caution">
    <text evidence="2">The sequence shown here is derived from an EMBL/GenBank/DDBJ whole genome shotgun (WGS) entry which is preliminary data.</text>
</comment>
<organism evidence="2 3">
    <name type="scientific">Mycena sanguinolenta</name>
    <dbReference type="NCBI Taxonomy" id="230812"/>
    <lineage>
        <taxon>Eukaryota</taxon>
        <taxon>Fungi</taxon>
        <taxon>Dikarya</taxon>
        <taxon>Basidiomycota</taxon>
        <taxon>Agaricomycotina</taxon>
        <taxon>Agaricomycetes</taxon>
        <taxon>Agaricomycetidae</taxon>
        <taxon>Agaricales</taxon>
        <taxon>Marasmiineae</taxon>
        <taxon>Mycenaceae</taxon>
        <taxon>Mycena</taxon>
    </lineage>
</organism>
<dbReference type="SMART" id="SM00028">
    <property type="entry name" value="TPR"/>
    <property type="match status" value="2"/>
</dbReference>
<dbReference type="EMBL" id="JACAZH010000001">
    <property type="protein sequence ID" value="KAF7377719.1"/>
    <property type="molecule type" value="Genomic_DNA"/>
</dbReference>
<evidence type="ECO:0000259" key="1">
    <source>
        <dbReference type="PROSITE" id="PS50280"/>
    </source>
</evidence>
<name>A0A8H6ZI05_9AGAR</name>
<keyword evidence="3" id="KW-1185">Reference proteome</keyword>
<gene>
    <name evidence="2" type="ORF">MSAN_00194900</name>
</gene>
<proteinExistence type="predicted"/>
<dbReference type="Gene3D" id="1.25.40.10">
    <property type="entry name" value="Tetratricopeptide repeat domain"/>
    <property type="match status" value="1"/>
</dbReference>
<dbReference type="InterPro" id="IPR019734">
    <property type="entry name" value="TPR_rpt"/>
</dbReference>
<dbReference type="InterPro" id="IPR001214">
    <property type="entry name" value="SET_dom"/>
</dbReference>
<evidence type="ECO:0000313" key="3">
    <source>
        <dbReference type="Proteomes" id="UP000623467"/>
    </source>
</evidence>
<dbReference type="PANTHER" id="PTHR47332">
    <property type="entry name" value="SET DOMAIN-CONTAINING PROTEIN 5"/>
    <property type="match status" value="1"/>
</dbReference>
<dbReference type="OrthoDB" id="265717at2759"/>
<dbReference type="InterPro" id="IPR053185">
    <property type="entry name" value="SET_domain_protein"/>
</dbReference>
<dbReference type="PANTHER" id="PTHR47332:SF4">
    <property type="entry name" value="SET DOMAIN-CONTAINING PROTEIN 5"/>
    <property type="match status" value="1"/>
</dbReference>
<reference evidence="2" key="1">
    <citation type="submission" date="2020-05" db="EMBL/GenBank/DDBJ databases">
        <title>Mycena genomes resolve the evolution of fungal bioluminescence.</title>
        <authorList>
            <person name="Tsai I.J."/>
        </authorList>
    </citation>
    <scope>NUCLEOTIDE SEQUENCE</scope>
    <source>
        <strain evidence="2">160909Yilan</strain>
    </source>
</reference>
<feature type="domain" description="SET" evidence="1">
    <location>
        <begin position="140"/>
        <end position="279"/>
    </location>
</feature>
<protein>
    <submittedName>
        <fullName evidence="2">SET domain-containing protein</fullName>
    </submittedName>
</protein>
<dbReference type="SUPFAM" id="SSF48452">
    <property type="entry name" value="TPR-like"/>
    <property type="match status" value="1"/>
</dbReference>
<dbReference type="AlphaFoldDB" id="A0A8H6ZI05"/>
<accession>A0A8H6ZI05</accession>
<evidence type="ECO:0000313" key="2">
    <source>
        <dbReference type="EMBL" id="KAF7377719.1"/>
    </source>
</evidence>
<dbReference type="Gene3D" id="2.170.270.10">
    <property type="entry name" value="SET domain"/>
    <property type="match status" value="1"/>
</dbReference>
<sequence length="435" mass="48216">MSVPPAELIKRKANEAFKKRDYHVANTLYSHAMSLDGDNPLYVLNRAMSNLKLANWQEAENDVTRALSLSPNDATLAQKGLFRRSWARKAKGDQEGAREDLEAFVARGGKQADAAALADPVAADALLAPLAVSPNAQANEAFEVKDSGSGKGVFAVRTFHRGDMIFAEEPLFSVPEYGDFRAKWPAILSAVEKLSPSDLVQFLSLHNNLLLHDDLRGGNIFIGIYFTNVLPGGLCITSSRFNHSCLPNARYSWHAESGQMRFFALTDIAVGEEISVSYLISKKVFGNTRDERRRLIREGFDFACSCAACTLDGAALKASDARRRKAFTLWEAMVQHDPINQAQRVVNDAVQAIRLLKEEGYAALADHFACDAAAFCAMHSDWESAKYWAKYAYDNRCAEFGADHEDSRDSKVFWDDPRKCPQAGMCSGQKFPQRV</sequence>
<dbReference type="Pfam" id="PF00856">
    <property type="entry name" value="SET"/>
    <property type="match status" value="1"/>
</dbReference>
<dbReference type="InterPro" id="IPR011990">
    <property type="entry name" value="TPR-like_helical_dom_sf"/>
</dbReference>
<dbReference type="PROSITE" id="PS50280">
    <property type="entry name" value="SET"/>
    <property type="match status" value="1"/>
</dbReference>